<feature type="region of interest" description="Disordered" evidence="1">
    <location>
        <begin position="29"/>
        <end position="49"/>
    </location>
</feature>
<sequence>MDEEERIKRTRRTMLDQLEEERTFPRVLETIESESDEAVGATTSDESDEELECSSDHEELLYGGVQFGVELSEDDEYDDFNFYQDMEEDEVDPDELSYEELLALGEMVGVENTGLPEAEITKHLHNPLTCHSTSNLLIDRCVICQVEYEKGEEELAGLQCEHLYHKDCIVKWLQIKKEKDRRTSFAISLRLALLQSNPTHGDTTLYSIQVSRRFGWRKVTPLDCRLLLPLKNGCGRLHWLRGGLKKQGLNHCFVWGVVHRQVHIGSMRRTGMPCCFLVALMYCSRVSWVPLLPC</sequence>
<gene>
    <name evidence="3" type="ORF">SHERM_29137</name>
</gene>
<dbReference type="Gene3D" id="3.30.40.10">
    <property type="entry name" value="Zinc/RING finger domain, C3HC4 (zinc finger)"/>
    <property type="match status" value="1"/>
</dbReference>
<dbReference type="EMBL" id="CACSLK010027842">
    <property type="protein sequence ID" value="CAA0833881.1"/>
    <property type="molecule type" value="Genomic_DNA"/>
</dbReference>
<dbReference type="Proteomes" id="UP001153555">
    <property type="component" value="Unassembled WGS sequence"/>
</dbReference>
<dbReference type="AlphaFoldDB" id="A0A9N7NGG8"/>
<evidence type="ECO:0000313" key="3">
    <source>
        <dbReference type="EMBL" id="CAA0833881.1"/>
    </source>
</evidence>
<proteinExistence type="predicted"/>
<reference evidence="3" key="1">
    <citation type="submission" date="2019-12" db="EMBL/GenBank/DDBJ databases">
        <authorList>
            <person name="Scholes J."/>
        </authorList>
    </citation>
    <scope>NUCLEOTIDE SEQUENCE</scope>
</reference>
<dbReference type="SUPFAM" id="SSF57850">
    <property type="entry name" value="RING/U-box"/>
    <property type="match status" value="1"/>
</dbReference>
<dbReference type="PANTHER" id="PTHR46400:SF8">
    <property type="entry name" value="E3 UBIQUITIN LIGASE BIG BROTHER-RELATED-LIKE ISOFORM X1"/>
    <property type="match status" value="1"/>
</dbReference>
<accession>A0A9N7NGG8</accession>
<dbReference type="GO" id="GO:0046621">
    <property type="term" value="P:negative regulation of organ growth"/>
    <property type="evidence" value="ECO:0007669"/>
    <property type="project" value="InterPro"/>
</dbReference>
<feature type="domain" description="RING-type" evidence="2">
    <location>
        <begin position="140"/>
        <end position="177"/>
    </location>
</feature>
<dbReference type="OrthoDB" id="8062037at2759"/>
<organism evidence="3 4">
    <name type="scientific">Striga hermonthica</name>
    <name type="common">Purple witchweed</name>
    <name type="synonym">Buchnera hermonthica</name>
    <dbReference type="NCBI Taxonomy" id="68872"/>
    <lineage>
        <taxon>Eukaryota</taxon>
        <taxon>Viridiplantae</taxon>
        <taxon>Streptophyta</taxon>
        <taxon>Embryophyta</taxon>
        <taxon>Tracheophyta</taxon>
        <taxon>Spermatophyta</taxon>
        <taxon>Magnoliopsida</taxon>
        <taxon>eudicotyledons</taxon>
        <taxon>Gunneridae</taxon>
        <taxon>Pentapetalae</taxon>
        <taxon>asterids</taxon>
        <taxon>lamiids</taxon>
        <taxon>Lamiales</taxon>
        <taxon>Orobanchaceae</taxon>
        <taxon>Buchnereae</taxon>
        <taxon>Striga</taxon>
    </lineage>
</organism>
<protein>
    <submittedName>
        <fullName evidence="3">RING/U-box superfamily protein</fullName>
    </submittedName>
</protein>
<keyword evidence="4" id="KW-1185">Reference proteome</keyword>
<evidence type="ECO:0000259" key="2">
    <source>
        <dbReference type="Pfam" id="PF13639"/>
    </source>
</evidence>
<dbReference type="InterPro" id="IPR001841">
    <property type="entry name" value="Znf_RING"/>
</dbReference>
<dbReference type="InterPro" id="IPR033276">
    <property type="entry name" value="BB"/>
</dbReference>
<dbReference type="PANTHER" id="PTHR46400">
    <property type="entry name" value="RING/U-BOX SUPERFAMILY PROTEIN"/>
    <property type="match status" value="1"/>
</dbReference>
<dbReference type="Pfam" id="PF13639">
    <property type="entry name" value="zf-RING_2"/>
    <property type="match status" value="1"/>
</dbReference>
<dbReference type="GO" id="GO:0031624">
    <property type="term" value="F:ubiquitin conjugating enzyme binding"/>
    <property type="evidence" value="ECO:0007669"/>
    <property type="project" value="TreeGrafter"/>
</dbReference>
<dbReference type="GO" id="GO:0004842">
    <property type="term" value="F:ubiquitin-protein transferase activity"/>
    <property type="evidence" value="ECO:0007669"/>
    <property type="project" value="InterPro"/>
</dbReference>
<dbReference type="GO" id="GO:0016567">
    <property type="term" value="P:protein ubiquitination"/>
    <property type="evidence" value="ECO:0007669"/>
    <property type="project" value="InterPro"/>
</dbReference>
<comment type="caution">
    <text evidence="3">The sequence shown here is derived from an EMBL/GenBank/DDBJ whole genome shotgun (WGS) entry which is preliminary data.</text>
</comment>
<evidence type="ECO:0000256" key="1">
    <source>
        <dbReference type="SAM" id="MobiDB-lite"/>
    </source>
</evidence>
<dbReference type="InterPro" id="IPR013083">
    <property type="entry name" value="Znf_RING/FYVE/PHD"/>
</dbReference>
<name>A0A9N7NGG8_STRHE</name>
<evidence type="ECO:0000313" key="4">
    <source>
        <dbReference type="Proteomes" id="UP001153555"/>
    </source>
</evidence>